<dbReference type="RefSeq" id="WP_218279188.1">
    <property type="nucleotide sequence ID" value="NZ_PVTI01000003.1"/>
</dbReference>
<dbReference type="InterPro" id="IPR019874">
    <property type="entry name" value="RF_methyltr_PrmC"/>
</dbReference>
<comment type="caution">
    <text evidence="5">Lacks conserved residue(s) required for the propagation of feature annotation.</text>
</comment>
<dbReference type="GO" id="GO:0102559">
    <property type="term" value="F:peptide chain release factor N(5)-glutamine methyltransferase activity"/>
    <property type="evidence" value="ECO:0007669"/>
    <property type="project" value="UniProtKB-EC"/>
</dbReference>
<feature type="domain" description="Release factor glutamine methyltransferase N-terminal" evidence="7">
    <location>
        <begin position="10"/>
        <end position="77"/>
    </location>
</feature>
<dbReference type="Pfam" id="PF17827">
    <property type="entry name" value="PrmC_N"/>
    <property type="match status" value="1"/>
</dbReference>
<dbReference type="HAMAP" id="MF_02126">
    <property type="entry name" value="RF_methyltr_PrmC"/>
    <property type="match status" value="1"/>
</dbReference>
<evidence type="ECO:0000256" key="4">
    <source>
        <dbReference type="ARBA" id="ARBA00048391"/>
    </source>
</evidence>
<gene>
    <name evidence="5" type="primary">prmC</name>
    <name evidence="8" type="ORF">BCF74_103121</name>
</gene>
<dbReference type="PROSITE" id="PS00092">
    <property type="entry name" value="N6_MTASE"/>
    <property type="match status" value="1"/>
</dbReference>
<keyword evidence="9" id="KW-1185">Reference proteome</keyword>
<dbReference type="SUPFAM" id="SSF53335">
    <property type="entry name" value="S-adenosyl-L-methionine-dependent methyltransferases"/>
    <property type="match status" value="1"/>
</dbReference>
<dbReference type="EMBL" id="PVTI01000003">
    <property type="protein sequence ID" value="PRY62914.1"/>
    <property type="molecule type" value="Genomic_DNA"/>
</dbReference>
<comment type="caution">
    <text evidence="8">The sequence shown here is derived from an EMBL/GenBank/DDBJ whole genome shotgun (WGS) entry which is preliminary data.</text>
</comment>
<organism evidence="8 9">
    <name type="scientific">Knoellia remsis</name>
    <dbReference type="NCBI Taxonomy" id="407159"/>
    <lineage>
        <taxon>Bacteria</taxon>
        <taxon>Bacillati</taxon>
        <taxon>Actinomycetota</taxon>
        <taxon>Actinomycetes</taxon>
        <taxon>Micrococcales</taxon>
        <taxon>Intrasporangiaceae</taxon>
        <taxon>Knoellia</taxon>
    </lineage>
</organism>
<evidence type="ECO:0000313" key="8">
    <source>
        <dbReference type="EMBL" id="PRY62914.1"/>
    </source>
</evidence>
<dbReference type="InterPro" id="IPR004556">
    <property type="entry name" value="HemK-like"/>
</dbReference>
<dbReference type="PANTHER" id="PTHR18895:SF74">
    <property type="entry name" value="MTRF1L RELEASE FACTOR GLUTAMINE METHYLTRANSFERASE"/>
    <property type="match status" value="1"/>
</dbReference>
<dbReference type="InterPro" id="IPR007848">
    <property type="entry name" value="Small_mtfrase_dom"/>
</dbReference>
<dbReference type="AlphaFoldDB" id="A0A2T0UYE8"/>
<keyword evidence="2 5" id="KW-0808">Transferase</keyword>
<evidence type="ECO:0000256" key="2">
    <source>
        <dbReference type="ARBA" id="ARBA00022679"/>
    </source>
</evidence>
<comment type="function">
    <text evidence="5">Methylates the class 1 translation termination release factors RF1/PrfA and RF2/PrfB on the glutamine residue of the universally conserved GGQ motif.</text>
</comment>
<dbReference type="CDD" id="cd02440">
    <property type="entry name" value="AdoMet_MTases"/>
    <property type="match status" value="1"/>
</dbReference>
<feature type="binding site" evidence="5">
    <location>
        <position position="150"/>
    </location>
    <ligand>
        <name>S-adenosyl-L-methionine</name>
        <dbReference type="ChEBI" id="CHEBI:59789"/>
    </ligand>
</feature>
<dbReference type="InterPro" id="IPR002052">
    <property type="entry name" value="DNA_methylase_N6_adenine_CS"/>
</dbReference>
<keyword evidence="3 5" id="KW-0949">S-adenosyl-L-methionine</keyword>
<dbReference type="InterPro" id="IPR029063">
    <property type="entry name" value="SAM-dependent_MTases_sf"/>
</dbReference>
<reference evidence="8 9" key="1">
    <citation type="submission" date="2018-03" db="EMBL/GenBank/DDBJ databases">
        <title>Genomic Encyclopedia of Archaeal and Bacterial Type Strains, Phase II (KMG-II): from individual species to whole genera.</title>
        <authorList>
            <person name="Goeker M."/>
        </authorList>
    </citation>
    <scope>NUCLEOTIDE SEQUENCE [LARGE SCALE GENOMIC DNA]</scope>
    <source>
        <strain evidence="8 9">ATCC BAA-1496</strain>
    </source>
</reference>
<feature type="binding site" evidence="5">
    <location>
        <position position="194"/>
    </location>
    <ligand>
        <name>S-adenosyl-L-methionine</name>
        <dbReference type="ChEBI" id="CHEBI:59789"/>
    </ligand>
</feature>
<dbReference type="Pfam" id="PF05175">
    <property type="entry name" value="MTS"/>
    <property type="match status" value="1"/>
</dbReference>
<accession>A0A2T0UYE8</accession>
<keyword evidence="1 5" id="KW-0489">Methyltransferase</keyword>
<dbReference type="InterPro" id="IPR040758">
    <property type="entry name" value="PrmC_N"/>
</dbReference>
<dbReference type="Gene3D" id="1.10.8.10">
    <property type="entry name" value="DNA helicase RuvA subunit, C-terminal domain"/>
    <property type="match status" value="1"/>
</dbReference>
<dbReference type="InterPro" id="IPR050320">
    <property type="entry name" value="N5-glutamine_MTase"/>
</dbReference>
<name>A0A2T0UYE8_9MICO</name>
<evidence type="ECO:0000313" key="9">
    <source>
        <dbReference type="Proteomes" id="UP000237822"/>
    </source>
</evidence>
<dbReference type="NCBIfam" id="TIGR03534">
    <property type="entry name" value="RF_mod_PrmC"/>
    <property type="match status" value="1"/>
</dbReference>
<comment type="catalytic activity">
    <reaction evidence="4 5">
        <text>L-glutaminyl-[peptide chain release factor] + S-adenosyl-L-methionine = N(5)-methyl-L-glutaminyl-[peptide chain release factor] + S-adenosyl-L-homocysteine + H(+)</text>
        <dbReference type="Rhea" id="RHEA:42896"/>
        <dbReference type="Rhea" id="RHEA-COMP:10271"/>
        <dbReference type="Rhea" id="RHEA-COMP:10272"/>
        <dbReference type="ChEBI" id="CHEBI:15378"/>
        <dbReference type="ChEBI" id="CHEBI:30011"/>
        <dbReference type="ChEBI" id="CHEBI:57856"/>
        <dbReference type="ChEBI" id="CHEBI:59789"/>
        <dbReference type="ChEBI" id="CHEBI:61891"/>
        <dbReference type="EC" id="2.1.1.297"/>
    </reaction>
</comment>
<evidence type="ECO:0000256" key="3">
    <source>
        <dbReference type="ARBA" id="ARBA00022691"/>
    </source>
</evidence>
<sequence>MTLHAEVVAAREAFSSAGIGSPEADAVELAAFVLGVDAGEVRRRMVLRSPVDAAFSERYAGLVAERSARVPLQHLTGRAWFRGLELHVGPGVFVPRPETEVVAGWAVDAARAAMEKGVVEPVVVDLCTGSGAIALAVKAEVSDARVHAVEVSDLAVAWARRNVEATGLGVELDHGDAITAYGQLEGLVDVVVSNPPYIPTTAEPVDPEVRDHDPHVALYGGSEDGLAIPRLVAARSASLLRPGGVLVMEHADVQGESLPAALRATGSWAHVEDRADLTGRPRAVVAVRA</sequence>
<proteinExistence type="inferred from homology"/>
<feature type="binding site" evidence="5">
    <location>
        <begin position="194"/>
        <end position="197"/>
    </location>
    <ligand>
        <name>substrate</name>
    </ligand>
</feature>
<dbReference type="PANTHER" id="PTHR18895">
    <property type="entry name" value="HEMK METHYLTRANSFERASE"/>
    <property type="match status" value="1"/>
</dbReference>
<dbReference type="GO" id="GO:0032259">
    <property type="term" value="P:methylation"/>
    <property type="evidence" value="ECO:0007669"/>
    <property type="project" value="UniProtKB-KW"/>
</dbReference>
<evidence type="ECO:0000259" key="6">
    <source>
        <dbReference type="Pfam" id="PF05175"/>
    </source>
</evidence>
<evidence type="ECO:0000259" key="7">
    <source>
        <dbReference type="Pfam" id="PF17827"/>
    </source>
</evidence>
<comment type="similarity">
    <text evidence="5">Belongs to the protein N5-glutamine methyltransferase family. PrmC subfamily.</text>
</comment>
<evidence type="ECO:0000256" key="1">
    <source>
        <dbReference type="ARBA" id="ARBA00022603"/>
    </source>
</evidence>
<dbReference type="GO" id="GO:0003676">
    <property type="term" value="F:nucleic acid binding"/>
    <property type="evidence" value="ECO:0007669"/>
    <property type="project" value="InterPro"/>
</dbReference>
<dbReference type="Proteomes" id="UP000237822">
    <property type="component" value="Unassembled WGS sequence"/>
</dbReference>
<evidence type="ECO:0000256" key="5">
    <source>
        <dbReference type="HAMAP-Rule" id="MF_02126"/>
    </source>
</evidence>
<protein>
    <recommendedName>
        <fullName evidence="5">Release factor glutamine methyltransferase</fullName>
        <shortName evidence="5">RF MTase</shortName>
        <ecNumber evidence="5">2.1.1.297</ecNumber>
    </recommendedName>
    <alternativeName>
        <fullName evidence="5">N5-glutamine methyltransferase PrmC</fullName>
    </alternativeName>
    <alternativeName>
        <fullName evidence="5">Protein-(glutamine-N5) MTase PrmC</fullName>
    </alternativeName>
    <alternativeName>
        <fullName evidence="5">Protein-glutamine N-methyltransferase PrmC</fullName>
    </alternativeName>
</protein>
<dbReference type="Gene3D" id="3.40.50.150">
    <property type="entry name" value="Vaccinia Virus protein VP39"/>
    <property type="match status" value="1"/>
</dbReference>
<dbReference type="EC" id="2.1.1.297" evidence="5"/>
<feature type="domain" description="Methyltransferase small" evidence="6">
    <location>
        <begin position="122"/>
        <end position="197"/>
    </location>
</feature>
<dbReference type="NCBIfam" id="TIGR00536">
    <property type="entry name" value="hemK_fam"/>
    <property type="match status" value="1"/>
</dbReference>